<dbReference type="EMBL" id="BMNE01000003">
    <property type="protein sequence ID" value="GGN80424.1"/>
    <property type="molecule type" value="Genomic_DNA"/>
</dbReference>
<dbReference type="Gene3D" id="1.20.5.1930">
    <property type="match status" value="1"/>
</dbReference>
<dbReference type="Proteomes" id="UP000658127">
    <property type="component" value="Unassembled WGS sequence"/>
</dbReference>
<evidence type="ECO:0000256" key="6">
    <source>
        <dbReference type="ARBA" id="ARBA00022777"/>
    </source>
</evidence>
<evidence type="ECO:0000256" key="3">
    <source>
        <dbReference type="ARBA" id="ARBA00022553"/>
    </source>
</evidence>
<keyword evidence="8" id="KW-0902">Two-component regulatory system</keyword>
<dbReference type="EC" id="2.7.13.3" evidence="2"/>
<keyword evidence="12" id="KW-1185">Reference proteome</keyword>
<accession>A0ABQ2KFQ5</accession>
<keyword evidence="9" id="KW-0812">Transmembrane</keyword>
<evidence type="ECO:0000256" key="7">
    <source>
        <dbReference type="ARBA" id="ARBA00022840"/>
    </source>
</evidence>
<evidence type="ECO:0000256" key="5">
    <source>
        <dbReference type="ARBA" id="ARBA00022741"/>
    </source>
</evidence>
<keyword evidence="3" id="KW-0597">Phosphoprotein</keyword>
<feature type="transmembrane region" description="Helical" evidence="9">
    <location>
        <begin position="74"/>
        <end position="94"/>
    </location>
</feature>
<comment type="caution">
    <text evidence="11">The sequence shown here is derived from an EMBL/GenBank/DDBJ whole genome shotgun (WGS) entry which is preliminary data.</text>
</comment>
<dbReference type="InterPro" id="IPR036890">
    <property type="entry name" value="HATPase_C_sf"/>
</dbReference>
<dbReference type="InterPro" id="IPR003594">
    <property type="entry name" value="HATPase_dom"/>
</dbReference>
<feature type="transmembrane region" description="Helical" evidence="9">
    <location>
        <begin position="32"/>
        <end position="54"/>
    </location>
</feature>
<dbReference type="InterPro" id="IPR055558">
    <property type="entry name" value="DUF7134"/>
</dbReference>
<keyword evidence="5" id="KW-0547">Nucleotide-binding</keyword>
<dbReference type="PANTHER" id="PTHR24421">
    <property type="entry name" value="NITRATE/NITRITE SENSOR PROTEIN NARX-RELATED"/>
    <property type="match status" value="1"/>
</dbReference>
<evidence type="ECO:0000256" key="4">
    <source>
        <dbReference type="ARBA" id="ARBA00022679"/>
    </source>
</evidence>
<feature type="transmembrane region" description="Helical" evidence="9">
    <location>
        <begin position="106"/>
        <end position="137"/>
    </location>
</feature>
<reference evidence="12" key="1">
    <citation type="journal article" date="2019" name="Int. J. Syst. Evol. Microbiol.">
        <title>The Global Catalogue of Microorganisms (GCM) 10K type strain sequencing project: providing services to taxonomists for standard genome sequencing and annotation.</title>
        <authorList>
            <consortium name="The Broad Institute Genomics Platform"/>
            <consortium name="The Broad Institute Genome Sequencing Center for Infectious Disease"/>
            <person name="Wu L."/>
            <person name="Ma J."/>
        </authorList>
    </citation>
    <scope>NUCLEOTIDE SEQUENCE [LARGE SCALE GENOMIC DNA]</scope>
    <source>
        <strain evidence="12">CGMCC 4.7329</strain>
    </source>
</reference>
<sequence length="427" mass="45350">MVTSHPDPLNAPVERPDALAVTIYRWGRDHALLLDSIFAGVLLVLLGAASAFIADLPGLVVATLTIAPLAVRRRYPIAVLVWTLVMSIVQLVVVPIPLPGNIAQAVVIYTVAANVASFGVRSATLVAALVGSLLAGFRWSTPPDYGRHALAAAAVLAVLAALVWVIGNLVRGREENLRQLAGAVVQLEQGRRRLELFVAQRERVSAAREIHDIVAHSLTVVIVQADGAAYAAANADRWHRTQAREVLDVIGATARSALAEVRTVVDVLRDVDTRDVDTVSGASHDGQATGAELGRLVDSVRAAGVPVEFDSHPATFDALPFRLRFVVLRAVQESLTNVLKHAGSPVNAQVAIECTADDLCLRIVDDGPGRHVDEPATGTGAGHGLAGMRERVHELGGQFRAEHRPVRGFEVTVVIPLNTTVGERSAA</sequence>
<evidence type="ECO:0000256" key="8">
    <source>
        <dbReference type="ARBA" id="ARBA00023012"/>
    </source>
</evidence>
<name>A0ABQ2KFQ5_9NOCA</name>
<evidence type="ECO:0000259" key="10">
    <source>
        <dbReference type="PROSITE" id="PS50109"/>
    </source>
</evidence>
<evidence type="ECO:0000256" key="2">
    <source>
        <dbReference type="ARBA" id="ARBA00012438"/>
    </source>
</evidence>
<evidence type="ECO:0000313" key="11">
    <source>
        <dbReference type="EMBL" id="GGN80424.1"/>
    </source>
</evidence>
<dbReference type="Pfam" id="PF23539">
    <property type="entry name" value="DUF7134"/>
    <property type="match status" value="1"/>
</dbReference>
<dbReference type="SUPFAM" id="SSF55874">
    <property type="entry name" value="ATPase domain of HSP90 chaperone/DNA topoisomerase II/histidine kinase"/>
    <property type="match status" value="1"/>
</dbReference>
<dbReference type="InterPro" id="IPR050482">
    <property type="entry name" value="Sensor_HK_TwoCompSys"/>
</dbReference>
<dbReference type="Pfam" id="PF07730">
    <property type="entry name" value="HisKA_3"/>
    <property type="match status" value="1"/>
</dbReference>
<proteinExistence type="predicted"/>
<keyword evidence="9" id="KW-1133">Transmembrane helix</keyword>
<keyword evidence="6 11" id="KW-0418">Kinase</keyword>
<dbReference type="PANTHER" id="PTHR24421:SF10">
    <property type="entry name" value="NITRATE_NITRITE SENSOR PROTEIN NARQ"/>
    <property type="match status" value="1"/>
</dbReference>
<dbReference type="InterPro" id="IPR011712">
    <property type="entry name" value="Sig_transdc_His_kin_sub3_dim/P"/>
</dbReference>
<organism evidence="11 12">
    <name type="scientific">Nocardia rhizosphaerihabitans</name>
    <dbReference type="NCBI Taxonomy" id="1691570"/>
    <lineage>
        <taxon>Bacteria</taxon>
        <taxon>Bacillati</taxon>
        <taxon>Actinomycetota</taxon>
        <taxon>Actinomycetes</taxon>
        <taxon>Mycobacteriales</taxon>
        <taxon>Nocardiaceae</taxon>
        <taxon>Nocardia</taxon>
    </lineage>
</organism>
<dbReference type="PROSITE" id="PS50109">
    <property type="entry name" value="HIS_KIN"/>
    <property type="match status" value="1"/>
</dbReference>
<dbReference type="Gene3D" id="3.30.565.10">
    <property type="entry name" value="Histidine kinase-like ATPase, C-terminal domain"/>
    <property type="match status" value="1"/>
</dbReference>
<dbReference type="Pfam" id="PF02518">
    <property type="entry name" value="HATPase_c"/>
    <property type="match status" value="1"/>
</dbReference>
<evidence type="ECO:0000256" key="9">
    <source>
        <dbReference type="SAM" id="Phobius"/>
    </source>
</evidence>
<feature type="transmembrane region" description="Helical" evidence="9">
    <location>
        <begin position="149"/>
        <end position="170"/>
    </location>
</feature>
<evidence type="ECO:0000313" key="12">
    <source>
        <dbReference type="Proteomes" id="UP000658127"/>
    </source>
</evidence>
<keyword evidence="9" id="KW-0472">Membrane</keyword>
<dbReference type="CDD" id="cd16917">
    <property type="entry name" value="HATPase_UhpB-NarQ-NarX-like"/>
    <property type="match status" value="1"/>
</dbReference>
<keyword evidence="4" id="KW-0808">Transferase</keyword>
<keyword evidence="7" id="KW-0067">ATP-binding</keyword>
<dbReference type="InterPro" id="IPR005467">
    <property type="entry name" value="His_kinase_dom"/>
</dbReference>
<comment type="catalytic activity">
    <reaction evidence="1">
        <text>ATP + protein L-histidine = ADP + protein N-phospho-L-histidine.</text>
        <dbReference type="EC" id="2.7.13.3"/>
    </reaction>
</comment>
<protein>
    <recommendedName>
        <fullName evidence="2">histidine kinase</fullName>
        <ecNumber evidence="2">2.7.13.3</ecNumber>
    </recommendedName>
</protein>
<evidence type="ECO:0000256" key="1">
    <source>
        <dbReference type="ARBA" id="ARBA00000085"/>
    </source>
</evidence>
<dbReference type="GO" id="GO:0016301">
    <property type="term" value="F:kinase activity"/>
    <property type="evidence" value="ECO:0007669"/>
    <property type="project" value="UniProtKB-KW"/>
</dbReference>
<feature type="domain" description="Histidine kinase" evidence="10">
    <location>
        <begin position="327"/>
        <end position="419"/>
    </location>
</feature>
<gene>
    <name evidence="11" type="ORF">GCM10011610_29750</name>
</gene>